<proteinExistence type="predicted"/>
<organism evidence="1">
    <name type="scientific">marine sediment metagenome</name>
    <dbReference type="NCBI Taxonomy" id="412755"/>
    <lineage>
        <taxon>unclassified sequences</taxon>
        <taxon>metagenomes</taxon>
        <taxon>ecological metagenomes</taxon>
    </lineage>
</organism>
<dbReference type="AlphaFoldDB" id="A0A0F9I6S0"/>
<reference evidence="1" key="1">
    <citation type="journal article" date="2015" name="Nature">
        <title>Complex archaea that bridge the gap between prokaryotes and eukaryotes.</title>
        <authorList>
            <person name="Spang A."/>
            <person name="Saw J.H."/>
            <person name="Jorgensen S.L."/>
            <person name="Zaremba-Niedzwiedzka K."/>
            <person name="Martijn J."/>
            <person name="Lind A.E."/>
            <person name="van Eijk R."/>
            <person name="Schleper C."/>
            <person name="Guy L."/>
            <person name="Ettema T.J."/>
        </authorList>
    </citation>
    <scope>NUCLEOTIDE SEQUENCE</scope>
</reference>
<gene>
    <name evidence="1" type="ORF">LCGC14_1696850</name>
</gene>
<comment type="caution">
    <text evidence="1">The sequence shown here is derived from an EMBL/GenBank/DDBJ whole genome shotgun (WGS) entry which is preliminary data.</text>
</comment>
<dbReference type="EMBL" id="LAZR01014925">
    <property type="protein sequence ID" value="KKM15359.1"/>
    <property type="molecule type" value="Genomic_DNA"/>
</dbReference>
<sequence length="41" mass="5131">MDIKEYEMWRDMIRSDQMSHKEVVVFLSDHKDFAEWLKINE</sequence>
<protein>
    <submittedName>
        <fullName evidence="1">Uncharacterized protein</fullName>
    </submittedName>
</protein>
<evidence type="ECO:0000313" key="1">
    <source>
        <dbReference type="EMBL" id="KKM15359.1"/>
    </source>
</evidence>
<accession>A0A0F9I6S0</accession>
<name>A0A0F9I6S0_9ZZZZ</name>